<keyword evidence="1" id="KW-1133">Transmembrane helix</keyword>
<keyword evidence="1" id="KW-0812">Transmembrane</keyword>
<protein>
    <recommendedName>
        <fullName evidence="2">Nudix hydrolase domain-containing protein</fullName>
    </recommendedName>
</protein>
<gene>
    <name evidence="3" type="ORF">FM105_04635</name>
</gene>
<dbReference type="InterPro" id="IPR000086">
    <property type="entry name" value="NUDIX_hydrolase_dom"/>
</dbReference>
<name>A0A1X6X809_9MICO</name>
<evidence type="ECO:0000256" key="1">
    <source>
        <dbReference type="SAM" id="Phobius"/>
    </source>
</evidence>
<keyword evidence="4" id="KW-1185">Reference proteome</keyword>
<dbReference type="Proteomes" id="UP000196581">
    <property type="component" value="Unassembled WGS sequence"/>
</dbReference>
<reference evidence="4" key="1">
    <citation type="submission" date="2017-02" db="EMBL/GenBank/DDBJ databases">
        <authorList>
            <person name="Dridi B."/>
        </authorList>
    </citation>
    <scope>NUCLEOTIDE SEQUENCE [LARGE SCALE GENOMIC DNA]</scope>
    <source>
        <strain evidence="4">B Co 03.10</strain>
    </source>
</reference>
<dbReference type="InterPro" id="IPR015797">
    <property type="entry name" value="NUDIX_hydrolase-like_dom_sf"/>
</dbReference>
<feature type="transmembrane region" description="Helical" evidence="1">
    <location>
        <begin position="46"/>
        <end position="67"/>
    </location>
</feature>
<evidence type="ECO:0000259" key="2">
    <source>
        <dbReference type="PROSITE" id="PS51462"/>
    </source>
</evidence>
<dbReference type="RefSeq" id="WP_143275820.1">
    <property type="nucleotide sequence ID" value="NZ_FWFF01000005.1"/>
</dbReference>
<dbReference type="SUPFAM" id="SSF55811">
    <property type="entry name" value="Nudix"/>
    <property type="match status" value="1"/>
</dbReference>
<dbReference type="PROSITE" id="PS51462">
    <property type="entry name" value="NUDIX"/>
    <property type="match status" value="1"/>
</dbReference>
<sequence>MRVGAWLVSARDQLVWQRHANTPLLVAVLGVLVGALTLIPGVPPSALFWASLVGLAIGLLSMLWEWIALRRRFRASELVERVPVFGGALPFDDDLPNAFRTDRGTILHSADLDSEMCAGREWHADMRSERYRLPDGIEGVAPYILRRTSGGSLHFNGSCVRMLGDCRVDGSAVIPFQPAGFFDLLCTNDLMRWQISRGSSVWDVRGEYLYDENRRLFPLASSELANVVGVSTLAVSVDRMVLIVEQSPANHASQGLLAPSGSGSLEPKDFDDDLQTFALKGANREFMEETGVPAGQVVRSKLIGYGRWLERGAKPEFFGLTLLAGTREEIDRSRRRVGGAEAMYTRRAIWVPLDALLDPTDERRAVMSVPLAFALDSLERALEEDPHVFALPTV</sequence>
<feature type="domain" description="Nudix hydrolase" evidence="2">
    <location>
        <begin position="225"/>
        <end position="373"/>
    </location>
</feature>
<keyword evidence="1" id="KW-0472">Membrane</keyword>
<accession>A0A1X6X809</accession>
<dbReference type="AlphaFoldDB" id="A0A1X6X809"/>
<evidence type="ECO:0000313" key="4">
    <source>
        <dbReference type="Proteomes" id="UP000196581"/>
    </source>
</evidence>
<evidence type="ECO:0000313" key="3">
    <source>
        <dbReference type="EMBL" id="SLM95279.1"/>
    </source>
</evidence>
<dbReference type="EMBL" id="FWFF01000005">
    <property type="protein sequence ID" value="SLM95279.1"/>
    <property type="molecule type" value="Genomic_DNA"/>
</dbReference>
<feature type="transmembrane region" description="Helical" evidence="1">
    <location>
        <begin position="21"/>
        <end position="40"/>
    </location>
</feature>
<organism evidence="3 4">
    <name type="scientific">Brevibacterium yomogidense</name>
    <dbReference type="NCBI Taxonomy" id="946573"/>
    <lineage>
        <taxon>Bacteria</taxon>
        <taxon>Bacillati</taxon>
        <taxon>Actinomycetota</taxon>
        <taxon>Actinomycetes</taxon>
        <taxon>Micrococcales</taxon>
        <taxon>Brevibacteriaceae</taxon>
        <taxon>Brevibacterium</taxon>
    </lineage>
</organism>
<proteinExistence type="predicted"/>